<dbReference type="AlphaFoldDB" id="A0A699HLP5"/>
<reference evidence="1" key="1">
    <citation type="journal article" date="2019" name="Sci. Rep.">
        <title>Draft genome of Tanacetum cinerariifolium, the natural source of mosquito coil.</title>
        <authorList>
            <person name="Yamashiro T."/>
            <person name="Shiraishi A."/>
            <person name="Satake H."/>
            <person name="Nakayama K."/>
        </authorList>
    </citation>
    <scope>NUCLEOTIDE SEQUENCE</scope>
</reference>
<sequence>MASMNTRLNIEKLDGNIIQKHGGSKQIGLKQLGSKQVGFKKLGNRIPWMAQRRLEDKQPEEKTNTDCLVKEQENKHLDVKLGANITVTGVHGQEGAEGNVAVKNKFEVPALDEDAECRLCLSVTPKVEIVVYQE</sequence>
<organism evidence="1">
    <name type="scientific">Tanacetum cinerariifolium</name>
    <name type="common">Dalmatian daisy</name>
    <name type="synonym">Chrysanthemum cinerariifolium</name>
    <dbReference type="NCBI Taxonomy" id="118510"/>
    <lineage>
        <taxon>Eukaryota</taxon>
        <taxon>Viridiplantae</taxon>
        <taxon>Streptophyta</taxon>
        <taxon>Embryophyta</taxon>
        <taxon>Tracheophyta</taxon>
        <taxon>Spermatophyta</taxon>
        <taxon>Magnoliopsida</taxon>
        <taxon>eudicotyledons</taxon>
        <taxon>Gunneridae</taxon>
        <taxon>Pentapetalae</taxon>
        <taxon>asterids</taxon>
        <taxon>campanulids</taxon>
        <taxon>Asterales</taxon>
        <taxon>Asteraceae</taxon>
        <taxon>Asteroideae</taxon>
        <taxon>Anthemideae</taxon>
        <taxon>Anthemidinae</taxon>
        <taxon>Tanacetum</taxon>
    </lineage>
</organism>
<accession>A0A699HLP5</accession>
<proteinExistence type="predicted"/>
<gene>
    <name evidence="1" type="ORF">Tci_411011</name>
</gene>
<evidence type="ECO:0000313" key="1">
    <source>
        <dbReference type="EMBL" id="GEY39037.1"/>
    </source>
</evidence>
<name>A0A699HLP5_TANCI</name>
<dbReference type="EMBL" id="BKCJ010174560">
    <property type="protein sequence ID" value="GEY39037.1"/>
    <property type="molecule type" value="Genomic_DNA"/>
</dbReference>
<protein>
    <submittedName>
        <fullName evidence="1">Uncharacterized protein</fullName>
    </submittedName>
</protein>
<comment type="caution">
    <text evidence="1">The sequence shown here is derived from an EMBL/GenBank/DDBJ whole genome shotgun (WGS) entry which is preliminary data.</text>
</comment>